<feature type="transmembrane region" description="Helical" evidence="1">
    <location>
        <begin position="119"/>
        <end position="144"/>
    </location>
</feature>
<proteinExistence type="predicted"/>
<protein>
    <recommendedName>
        <fullName evidence="4">Tetraspanin-3-like</fullName>
    </recommendedName>
</protein>
<evidence type="ECO:0008006" key="4">
    <source>
        <dbReference type="Google" id="ProtNLM"/>
    </source>
</evidence>
<dbReference type="AlphaFoldDB" id="A0A0P7WU35"/>
<keyword evidence="1" id="KW-0812">Transmembrane</keyword>
<evidence type="ECO:0000313" key="3">
    <source>
        <dbReference type="Proteomes" id="UP000034805"/>
    </source>
</evidence>
<name>A0A0P7WU35_SCLFO</name>
<comment type="caution">
    <text evidence="2">The sequence shown here is derived from an EMBL/GenBank/DDBJ whole genome shotgun (WGS) entry which is preliminary data.</text>
</comment>
<dbReference type="PRINTS" id="PR00259">
    <property type="entry name" value="TMFOUR"/>
</dbReference>
<keyword evidence="1" id="KW-0472">Membrane</keyword>
<sequence length="165" mass="18005">MSEVTRISKIILQVICQLFWLSALMVGLGGIYLMLNYRQTGLLFQNIAIILPAILALVSAAVLLSAGMIGCWVSIRDSAGLQALFVYLLLIVFCLQATAATLSYVNIGKGCQVKLEDAWIFVLHLIIFSSGAIAAVLIVGLISVAKLMRDEPLQEYQVLDRDMIS</sequence>
<gene>
    <name evidence="2" type="ORF">Z043_113981</name>
</gene>
<dbReference type="Proteomes" id="UP000034805">
    <property type="component" value="Unassembled WGS sequence"/>
</dbReference>
<accession>A0A0P7WU35</accession>
<feature type="transmembrane region" description="Helical" evidence="1">
    <location>
        <begin position="12"/>
        <end position="35"/>
    </location>
</feature>
<evidence type="ECO:0000256" key="1">
    <source>
        <dbReference type="SAM" id="Phobius"/>
    </source>
</evidence>
<reference evidence="2 3" key="1">
    <citation type="submission" date="2015-08" db="EMBL/GenBank/DDBJ databases">
        <title>The genome of the Asian arowana (Scleropages formosus).</title>
        <authorList>
            <person name="Tan M.H."/>
            <person name="Gan H.M."/>
            <person name="Croft L.J."/>
            <person name="Austin C.M."/>
        </authorList>
    </citation>
    <scope>NUCLEOTIDE SEQUENCE [LARGE SCALE GENOMIC DNA]</scope>
    <source>
        <strain evidence="2">Aro1</strain>
    </source>
</reference>
<feature type="transmembrane region" description="Helical" evidence="1">
    <location>
        <begin position="47"/>
        <end position="73"/>
    </location>
</feature>
<dbReference type="EMBL" id="JARO02005052">
    <property type="protein sequence ID" value="KPP67427.1"/>
    <property type="molecule type" value="Genomic_DNA"/>
</dbReference>
<organism evidence="2 3">
    <name type="scientific">Scleropages formosus</name>
    <name type="common">Asian bonytongue</name>
    <name type="synonym">Osteoglossum formosum</name>
    <dbReference type="NCBI Taxonomy" id="113540"/>
    <lineage>
        <taxon>Eukaryota</taxon>
        <taxon>Metazoa</taxon>
        <taxon>Chordata</taxon>
        <taxon>Craniata</taxon>
        <taxon>Vertebrata</taxon>
        <taxon>Euteleostomi</taxon>
        <taxon>Actinopterygii</taxon>
        <taxon>Neopterygii</taxon>
        <taxon>Teleostei</taxon>
        <taxon>Osteoglossocephala</taxon>
        <taxon>Osteoglossomorpha</taxon>
        <taxon>Osteoglossiformes</taxon>
        <taxon>Osteoglossidae</taxon>
        <taxon>Scleropages</taxon>
    </lineage>
</organism>
<evidence type="ECO:0000313" key="2">
    <source>
        <dbReference type="EMBL" id="KPP67427.1"/>
    </source>
</evidence>
<keyword evidence="1" id="KW-1133">Transmembrane helix</keyword>
<feature type="transmembrane region" description="Helical" evidence="1">
    <location>
        <begin position="85"/>
        <end position="107"/>
    </location>
</feature>